<accession>A0A922HM23</accession>
<evidence type="ECO:0000313" key="2">
    <source>
        <dbReference type="Proteomes" id="UP000790347"/>
    </source>
</evidence>
<comment type="caution">
    <text evidence="1">The sequence shown here is derived from an EMBL/GenBank/DDBJ whole genome shotgun (WGS) entry which is preliminary data.</text>
</comment>
<keyword evidence="2" id="KW-1185">Reference proteome</keyword>
<dbReference type="AlphaFoldDB" id="A0A922HM23"/>
<dbReference type="EMBL" id="ASGP02000008">
    <property type="protein sequence ID" value="KAH9493612.1"/>
    <property type="molecule type" value="Genomic_DNA"/>
</dbReference>
<reference evidence="1" key="2">
    <citation type="journal article" date="2022" name="Res Sq">
        <title>Comparative Genomics Reveals Insights into the Divergent Evolution of Astigmatic Mites and Household Pest Adaptations.</title>
        <authorList>
            <person name="Xiong Q."/>
            <person name="Wan A.T.-Y."/>
            <person name="Liu X.-Y."/>
            <person name="Fung C.S.-H."/>
            <person name="Xiao X."/>
            <person name="Malainual N."/>
            <person name="Hou J."/>
            <person name="Wang L."/>
            <person name="Wang M."/>
            <person name="Yang K."/>
            <person name="Cui Y."/>
            <person name="Leung E."/>
            <person name="Nong W."/>
            <person name="Shin S.-K."/>
            <person name="Au S."/>
            <person name="Jeong K.Y."/>
            <person name="Chew F.T."/>
            <person name="Hui J."/>
            <person name="Leung T.F."/>
            <person name="Tungtrongchitr A."/>
            <person name="Zhong N."/>
            <person name="Liu Z."/>
            <person name="Tsui S."/>
        </authorList>
    </citation>
    <scope>NUCLEOTIDE SEQUENCE</scope>
    <source>
        <strain evidence="1">Derf</strain>
        <tissue evidence="1">Whole organism</tissue>
    </source>
</reference>
<name>A0A922HM23_DERFA</name>
<sequence length="108" mass="12706">MIRARRQEYIHRRNNNKNLWPQKYKNYHHRMVQFINDGGLCCMVHIDDDFFINVFLVRSNTSANLSQCLCTYESFVLTIVAVTLFQSQYNNLTPPFTGTFPPPSSRQS</sequence>
<dbReference type="Proteomes" id="UP000790347">
    <property type="component" value="Unassembled WGS sequence"/>
</dbReference>
<reference evidence="1" key="1">
    <citation type="submission" date="2013-05" db="EMBL/GenBank/DDBJ databases">
        <authorList>
            <person name="Yim A.K.Y."/>
            <person name="Chan T.F."/>
            <person name="Ji K.M."/>
            <person name="Liu X.Y."/>
            <person name="Zhou J.W."/>
            <person name="Li R.Q."/>
            <person name="Yang K.Y."/>
            <person name="Li J."/>
            <person name="Li M."/>
            <person name="Law P.T.W."/>
            <person name="Wu Y.L."/>
            <person name="Cai Z.L."/>
            <person name="Qin H."/>
            <person name="Bao Y."/>
            <person name="Leung R.K.K."/>
            <person name="Ng P.K.S."/>
            <person name="Zou J."/>
            <person name="Zhong X.J."/>
            <person name="Ran P.X."/>
            <person name="Zhong N.S."/>
            <person name="Liu Z.G."/>
            <person name="Tsui S.K.W."/>
        </authorList>
    </citation>
    <scope>NUCLEOTIDE SEQUENCE</scope>
    <source>
        <strain evidence="1">Derf</strain>
        <tissue evidence="1">Whole organism</tissue>
    </source>
</reference>
<proteinExistence type="predicted"/>
<evidence type="ECO:0000313" key="1">
    <source>
        <dbReference type="EMBL" id="KAH9493612.1"/>
    </source>
</evidence>
<organism evidence="1 2">
    <name type="scientific">Dermatophagoides farinae</name>
    <name type="common">American house dust mite</name>
    <dbReference type="NCBI Taxonomy" id="6954"/>
    <lineage>
        <taxon>Eukaryota</taxon>
        <taxon>Metazoa</taxon>
        <taxon>Ecdysozoa</taxon>
        <taxon>Arthropoda</taxon>
        <taxon>Chelicerata</taxon>
        <taxon>Arachnida</taxon>
        <taxon>Acari</taxon>
        <taxon>Acariformes</taxon>
        <taxon>Sarcoptiformes</taxon>
        <taxon>Astigmata</taxon>
        <taxon>Psoroptidia</taxon>
        <taxon>Analgoidea</taxon>
        <taxon>Pyroglyphidae</taxon>
        <taxon>Dermatophagoidinae</taxon>
        <taxon>Dermatophagoides</taxon>
    </lineage>
</organism>
<gene>
    <name evidence="1" type="ORF">DERF_014351</name>
</gene>
<protein>
    <submittedName>
        <fullName evidence="1">Uncharacterized protein</fullName>
    </submittedName>
</protein>